<keyword evidence="1" id="KW-0472">Membrane</keyword>
<evidence type="ECO:0000313" key="2">
    <source>
        <dbReference type="EMBL" id="TFK19550.1"/>
    </source>
</evidence>
<keyword evidence="1" id="KW-1133">Transmembrane helix</keyword>
<organism evidence="2 3">
    <name type="scientific">Coprinopsis marcescibilis</name>
    <name type="common">Agaric fungus</name>
    <name type="synonym">Psathyrella marcescibilis</name>
    <dbReference type="NCBI Taxonomy" id="230819"/>
    <lineage>
        <taxon>Eukaryota</taxon>
        <taxon>Fungi</taxon>
        <taxon>Dikarya</taxon>
        <taxon>Basidiomycota</taxon>
        <taxon>Agaricomycotina</taxon>
        <taxon>Agaricomycetes</taxon>
        <taxon>Agaricomycetidae</taxon>
        <taxon>Agaricales</taxon>
        <taxon>Agaricineae</taxon>
        <taxon>Psathyrellaceae</taxon>
        <taxon>Coprinopsis</taxon>
    </lineage>
</organism>
<protein>
    <submittedName>
        <fullName evidence="2">Uncharacterized protein</fullName>
    </submittedName>
</protein>
<accession>A0A5C3KHH8</accession>
<dbReference type="EMBL" id="ML210335">
    <property type="protein sequence ID" value="TFK19550.1"/>
    <property type="molecule type" value="Genomic_DNA"/>
</dbReference>
<keyword evidence="3" id="KW-1185">Reference proteome</keyword>
<dbReference type="Proteomes" id="UP000307440">
    <property type="component" value="Unassembled WGS sequence"/>
</dbReference>
<dbReference type="Gene3D" id="2.60.120.260">
    <property type="entry name" value="Galactose-binding domain-like"/>
    <property type="match status" value="2"/>
</dbReference>
<feature type="transmembrane region" description="Helical" evidence="1">
    <location>
        <begin position="351"/>
        <end position="375"/>
    </location>
</feature>
<dbReference type="OrthoDB" id="2756615at2759"/>
<reference evidence="2 3" key="1">
    <citation type="journal article" date="2019" name="Nat. Ecol. Evol.">
        <title>Megaphylogeny resolves global patterns of mushroom evolution.</title>
        <authorList>
            <person name="Varga T."/>
            <person name="Krizsan K."/>
            <person name="Foldi C."/>
            <person name="Dima B."/>
            <person name="Sanchez-Garcia M."/>
            <person name="Sanchez-Ramirez S."/>
            <person name="Szollosi G.J."/>
            <person name="Szarkandi J.G."/>
            <person name="Papp V."/>
            <person name="Albert L."/>
            <person name="Andreopoulos W."/>
            <person name="Angelini C."/>
            <person name="Antonin V."/>
            <person name="Barry K.W."/>
            <person name="Bougher N.L."/>
            <person name="Buchanan P."/>
            <person name="Buyck B."/>
            <person name="Bense V."/>
            <person name="Catcheside P."/>
            <person name="Chovatia M."/>
            <person name="Cooper J."/>
            <person name="Damon W."/>
            <person name="Desjardin D."/>
            <person name="Finy P."/>
            <person name="Geml J."/>
            <person name="Haridas S."/>
            <person name="Hughes K."/>
            <person name="Justo A."/>
            <person name="Karasinski D."/>
            <person name="Kautmanova I."/>
            <person name="Kiss B."/>
            <person name="Kocsube S."/>
            <person name="Kotiranta H."/>
            <person name="LaButti K.M."/>
            <person name="Lechner B.E."/>
            <person name="Liimatainen K."/>
            <person name="Lipzen A."/>
            <person name="Lukacs Z."/>
            <person name="Mihaltcheva S."/>
            <person name="Morgado L.N."/>
            <person name="Niskanen T."/>
            <person name="Noordeloos M.E."/>
            <person name="Ohm R.A."/>
            <person name="Ortiz-Santana B."/>
            <person name="Ovrebo C."/>
            <person name="Racz N."/>
            <person name="Riley R."/>
            <person name="Savchenko A."/>
            <person name="Shiryaev A."/>
            <person name="Soop K."/>
            <person name="Spirin V."/>
            <person name="Szebenyi C."/>
            <person name="Tomsovsky M."/>
            <person name="Tulloss R.E."/>
            <person name="Uehling J."/>
            <person name="Grigoriev I.V."/>
            <person name="Vagvolgyi C."/>
            <person name="Papp T."/>
            <person name="Martin F.M."/>
            <person name="Miettinen O."/>
            <person name="Hibbett D.S."/>
            <person name="Nagy L.G."/>
        </authorList>
    </citation>
    <scope>NUCLEOTIDE SEQUENCE [LARGE SCALE GENOMIC DNA]</scope>
    <source>
        <strain evidence="2 3">CBS 121175</strain>
    </source>
</reference>
<evidence type="ECO:0000256" key="1">
    <source>
        <dbReference type="SAM" id="Phobius"/>
    </source>
</evidence>
<evidence type="ECO:0000313" key="3">
    <source>
        <dbReference type="Proteomes" id="UP000307440"/>
    </source>
</evidence>
<sequence length="492" mass="55162">MSNNLQAFLVYDDTSPSFTWQNFGESDFVVQDIEDRYSSQTPPRFKNTMVSWDDGIPTGPSVEPSNARVVTFSFQGTAAAFFGSWQPRHNTSQVTWRIDGGDDVNLTQTTDLLLDTRAMGQWFTTPTLPDANHTIEFQFPDSRGEIDYAVVTGGQHERYTDQTTIIVDDDTVSEIYYFGTWNKRTVFDIERDRSHNLPFQNATRITDTVGSGFRFQFMGTSLRIYGFTQKGEAGSFEMTHILDGENPRTQNYSVPRVPDDVRAQVGDEQADYVVWFPNWLLAEYTSLGPGEHSITVILNSVNGQSLSFDYLTYTPSFPSLANKPYLPSMPAPSFSMPDNAPAHNGETIRNIIIAGSVLGTLVVATLILGTGFLAWKKRWRGGSPGDEGAMKPLGTIDPFDSRSTVIHTQQTYRKENLDIPSRRVSESSMTQVDYREQLPDNYMNTTIGAPKPPPPVAAGPSHLRSRSMNFMHNNRYSLDTYLPPPTYRSSYG</sequence>
<dbReference type="AlphaFoldDB" id="A0A5C3KHH8"/>
<proteinExistence type="predicted"/>
<keyword evidence="1" id="KW-0812">Transmembrane</keyword>
<name>A0A5C3KHH8_COPMA</name>
<gene>
    <name evidence="2" type="ORF">FA15DRAFT_708875</name>
</gene>